<keyword evidence="2 5" id="KW-0812">Transmembrane</keyword>
<keyword evidence="4 5" id="KW-0472">Membrane</keyword>
<dbReference type="InterPro" id="IPR020846">
    <property type="entry name" value="MFS_dom"/>
</dbReference>
<dbReference type="PANTHER" id="PTHR24064">
    <property type="entry name" value="SOLUTE CARRIER FAMILY 22 MEMBER"/>
    <property type="match status" value="1"/>
</dbReference>
<sequence>MYDFDVILKKIGGFGRIQAILTFMICFSAIPSGLVTLAPVFIQYRPDYRCRIPILDERSSHNLSEEQILNFSTPFDPGDNKFDFCFRFPYNDTSCNANDVIKCFNTSAEPEICKDGYYYDRTLFSETVVTEFNIVCENRYLDTLATSLFMAGRCIGTILCGYIADRFGRKKTIVASYLACFVAVLSCSFVHEMWMFILLRTMTAFFDNGSYVPNFLYLLEMTSEQHRSIVGLTYQISFSVGYMLLSGLAYYARNWHHLEMAIAMCMVPYLIFLLFIPESPRWLFSRKRNVEAMKITRRFARCNKVRLSEADILLHAEVKEKDKISRARTYTTKDLFKTPKTRIVTLKILFLWVTSGLVYYGISLNASSLSGNIFINNCLSGVMETVAYFLIMFLMNKTGRRWMLIFLFALAGLGLLVGTALMEIVGGNESVIFFFIGKFGIAGAYAVIYNFTTELYPTVTRGNGVSAGATSANLASVFAPVMIELQDSLSWLPNVLFGVMAVIATFITYTMPETGSRNMCETIEEAEIFYAGKRKQRVSVDSSSSML</sequence>
<evidence type="ECO:0000256" key="3">
    <source>
        <dbReference type="ARBA" id="ARBA00022989"/>
    </source>
</evidence>
<evidence type="ECO:0000313" key="7">
    <source>
        <dbReference type="EMBL" id="CAK8674378.1"/>
    </source>
</evidence>
<feature type="transmembrane region" description="Helical" evidence="5">
    <location>
        <begin position="258"/>
        <end position="276"/>
    </location>
</feature>
<protein>
    <recommendedName>
        <fullName evidence="6">Major facilitator superfamily (MFS) profile domain-containing protein</fullName>
    </recommendedName>
</protein>
<evidence type="ECO:0000256" key="5">
    <source>
        <dbReference type="SAM" id="Phobius"/>
    </source>
</evidence>
<evidence type="ECO:0000259" key="6">
    <source>
        <dbReference type="PROSITE" id="PS50850"/>
    </source>
</evidence>
<dbReference type="CDD" id="cd17317">
    <property type="entry name" value="MFS_SLC22"/>
    <property type="match status" value="1"/>
</dbReference>
<feature type="transmembrane region" description="Helical" evidence="5">
    <location>
        <begin position="431"/>
        <end position="452"/>
    </location>
</feature>
<feature type="transmembrane region" description="Helical" evidence="5">
    <location>
        <begin position="489"/>
        <end position="509"/>
    </location>
</feature>
<gene>
    <name evidence="7" type="ORF">CVLEPA_LOCUS4081</name>
</gene>
<reference evidence="7 8" key="1">
    <citation type="submission" date="2024-02" db="EMBL/GenBank/DDBJ databases">
        <authorList>
            <person name="Daric V."/>
            <person name="Darras S."/>
        </authorList>
    </citation>
    <scope>NUCLEOTIDE SEQUENCE [LARGE SCALE GENOMIC DNA]</scope>
</reference>
<evidence type="ECO:0000256" key="1">
    <source>
        <dbReference type="ARBA" id="ARBA00004141"/>
    </source>
</evidence>
<dbReference type="Proteomes" id="UP001642483">
    <property type="component" value="Unassembled WGS sequence"/>
</dbReference>
<dbReference type="SUPFAM" id="SSF103473">
    <property type="entry name" value="MFS general substrate transporter"/>
    <property type="match status" value="1"/>
</dbReference>
<keyword evidence="8" id="KW-1185">Reference proteome</keyword>
<feature type="transmembrane region" description="Helical" evidence="5">
    <location>
        <begin position="231"/>
        <end position="252"/>
    </location>
</feature>
<comment type="subcellular location">
    <subcellularLocation>
        <location evidence="1">Membrane</location>
        <topology evidence="1">Multi-pass membrane protein</topology>
    </subcellularLocation>
</comment>
<dbReference type="Gene3D" id="1.20.1250.20">
    <property type="entry name" value="MFS general substrate transporter like domains"/>
    <property type="match status" value="1"/>
</dbReference>
<feature type="transmembrane region" description="Helical" evidence="5">
    <location>
        <begin position="464"/>
        <end position="483"/>
    </location>
</feature>
<name>A0ABP0F3S9_CLALP</name>
<dbReference type="InterPro" id="IPR005828">
    <property type="entry name" value="MFS_sugar_transport-like"/>
</dbReference>
<dbReference type="EMBL" id="CAWYQH010000013">
    <property type="protein sequence ID" value="CAK8674378.1"/>
    <property type="molecule type" value="Genomic_DNA"/>
</dbReference>
<feature type="transmembrane region" description="Helical" evidence="5">
    <location>
        <begin position="402"/>
        <end position="425"/>
    </location>
</feature>
<feature type="transmembrane region" description="Helical" evidence="5">
    <location>
        <begin position="20"/>
        <end position="42"/>
    </location>
</feature>
<feature type="transmembrane region" description="Helical" evidence="5">
    <location>
        <begin position="172"/>
        <end position="191"/>
    </location>
</feature>
<comment type="caution">
    <text evidence="7">The sequence shown here is derived from an EMBL/GenBank/DDBJ whole genome shotgun (WGS) entry which is preliminary data.</text>
</comment>
<feature type="transmembrane region" description="Helical" evidence="5">
    <location>
        <begin position="197"/>
        <end position="219"/>
    </location>
</feature>
<dbReference type="Pfam" id="PF00083">
    <property type="entry name" value="Sugar_tr"/>
    <property type="match status" value="1"/>
</dbReference>
<keyword evidence="3 5" id="KW-1133">Transmembrane helix</keyword>
<organism evidence="7 8">
    <name type="scientific">Clavelina lepadiformis</name>
    <name type="common">Light-bulb sea squirt</name>
    <name type="synonym">Ascidia lepadiformis</name>
    <dbReference type="NCBI Taxonomy" id="159417"/>
    <lineage>
        <taxon>Eukaryota</taxon>
        <taxon>Metazoa</taxon>
        <taxon>Chordata</taxon>
        <taxon>Tunicata</taxon>
        <taxon>Ascidiacea</taxon>
        <taxon>Aplousobranchia</taxon>
        <taxon>Clavelinidae</taxon>
        <taxon>Clavelina</taxon>
    </lineage>
</organism>
<proteinExistence type="predicted"/>
<feature type="transmembrane region" description="Helical" evidence="5">
    <location>
        <begin position="343"/>
        <end position="362"/>
    </location>
</feature>
<evidence type="ECO:0000256" key="2">
    <source>
        <dbReference type="ARBA" id="ARBA00022692"/>
    </source>
</evidence>
<feature type="transmembrane region" description="Helical" evidence="5">
    <location>
        <begin position="374"/>
        <end position="395"/>
    </location>
</feature>
<dbReference type="PROSITE" id="PS50850">
    <property type="entry name" value="MFS"/>
    <property type="match status" value="1"/>
</dbReference>
<accession>A0ABP0F3S9</accession>
<feature type="domain" description="Major facilitator superfamily (MFS) profile" evidence="6">
    <location>
        <begin position="91"/>
        <end position="516"/>
    </location>
</feature>
<dbReference type="InterPro" id="IPR036259">
    <property type="entry name" value="MFS_trans_sf"/>
</dbReference>
<evidence type="ECO:0000256" key="4">
    <source>
        <dbReference type="ARBA" id="ARBA00023136"/>
    </source>
</evidence>
<evidence type="ECO:0000313" key="8">
    <source>
        <dbReference type="Proteomes" id="UP001642483"/>
    </source>
</evidence>